<dbReference type="PRINTS" id="PR00400">
    <property type="entry name" value="TETREPRESSOR"/>
</dbReference>
<dbReference type="InterPro" id="IPR004111">
    <property type="entry name" value="Repressor_TetR_C"/>
</dbReference>
<dbReference type="Gene3D" id="1.10.10.60">
    <property type="entry name" value="Homeodomain-like"/>
    <property type="match status" value="1"/>
</dbReference>
<evidence type="ECO:0000256" key="5">
    <source>
        <dbReference type="PROSITE-ProRule" id="PRU00335"/>
    </source>
</evidence>
<dbReference type="Pfam" id="PF00440">
    <property type="entry name" value="TetR_N"/>
    <property type="match status" value="1"/>
</dbReference>
<dbReference type="InterPro" id="IPR009057">
    <property type="entry name" value="Homeodomain-like_sf"/>
</dbReference>
<dbReference type="InterPro" id="IPR050109">
    <property type="entry name" value="HTH-type_TetR-like_transc_reg"/>
</dbReference>
<feature type="DNA-binding region" description="H-T-H motif" evidence="5">
    <location>
        <begin position="42"/>
        <end position="61"/>
    </location>
</feature>
<dbReference type="SUPFAM" id="SSF46689">
    <property type="entry name" value="Homeodomain-like"/>
    <property type="match status" value="1"/>
</dbReference>
<dbReference type="InterPro" id="IPR036271">
    <property type="entry name" value="Tet_transcr_reg_TetR-rel_C_sf"/>
</dbReference>
<evidence type="ECO:0000256" key="6">
    <source>
        <dbReference type="SAM" id="MobiDB-lite"/>
    </source>
</evidence>
<dbReference type="RefSeq" id="WP_093089912.1">
    <property type="nucleotide sequence ID" value="NZ_FNBE01000047.1"/>
</dbReference>
<dbReference type="Gene3D" id="1.10.357.10">
    <property type="entry name" value="Tetracycline Repressor, domain 2"/>
    <property type="match status" value="1"/>
</dbReference>
<name>A0A1G8EW37_PSEOR</name>
<evidence type="ECO:0000313" key="8">
    <source>
        <dbReference type="EMBL" id="SDH74121.1"/>
    </source>
</evidence>
<dbReference type="GO" id="GO:0000976">
    <property type="term" value="F:transcription cis-regulatory region binding"/>
    <property type="evidence" value="ECO:0007669"/>
    <property type="project" value="TreeGrafter"/>
</dbReference>
<keyword evidence="9" id="KW-1185">Reference proteome</keyword>
<keyword evidence="3 5" id="KW-0238">DNA-binding</keyword>
<dbReference type="InterPro" id="IPR003012">
    <property type="entry name" value="Tet_transcr_reg_TetR"/>
</dbReference>
<dbReference type="STRING" id="366584.SAMN05216377_1471"/>
<evidence type="ECO:0000259" key="7">
    <source>
        <dbReference type="PROSITE" id="PS50977"/>
    </source>
</evidence>
<dbReference type="EMBL" id="FNBE01000047">
    <property type="protein sequence ID" value="SDH74121.1"/>
    <property type="molecule type" value="Genomic_DNA"/>
</dbReference>
<dbReference type="Proteomes" id="UP000198967">
    <property type="component" value="Unassembled WGS sequence"/>
</dbReference>
<evidence type="ECO:0000256" key="2">
    <source>
        <dbReference type="ARBA" id="ARBA00023015"/>
    </source>
</evidence>
<dbReference type="AlphaFoldDB" id="A0A1G8EW37"/>
<dbReference type="InterPro" id="IPR023772">
    <property type="entry name" value="DNA-bd_HTH_TetR-type_CS"/>
</dbReference>
<dbReference type="PANTHER" id="PTHR30055:SF207">
    <property type="entry name" value="HTH-TYPE TRANSCRIPTIONAL REPRESSOR FATR"/>
    <property type="match status" value="1"/>
</dbReference>
<proteinExistence type="predicted"/>
<feature type="region of interest" description="Disordered" evidence="6">
    <location>
        <begin position="234"/>
        <end position="260"/>
    </location>
</feature>
<feature type="domain" description="HTH tetR-type" evidence="7">
    <location>
        <begin position="19"/>
        <end position="79"/>
    </location>
</feature>
<dbReference type="PROSITE" id="PS50977">
    <property type="entry name" value="HTH_TETR_2"/>
    <property type="match status" value="1"/>
</dbReference>
<dbReference type="InterPro" id="IPR001647">
    <property type="entry name" value="HTH_TetR"/>
</dbReference>
<sequence length="260" mass="28881">MPSEPERRNSTRKRRARGSISADEIVAGAYRFAAEESLDALSMPRLAQRLDVGVTSIYWYFRSKEELIDTMTERAFGEFFSGFGISDDLPWDAYLRSYFHRYREILQANSLLCDLIVIRSAELTPEATRLTAEHMDGVLQVLVRHGFSPDTAMYAYSTLSVFTRGSVATERLHTASARPRPKAAEAFGELAGVKVLAALEEPHRIPFTADNEFSFGIDNGLRGLQQLLIGVPSSRLPDKSSSSPLPAPVTFLQPSPAPPR</sequence>
<gene>
    <name evidence="8" type="ORF">SAMN05216377_1471</name>
</gene>
<feature type="compositionally biased region" description="Low complexity" evidence="6">
    <location>
        <begin position="234"/>
        <end position="244"/>
    </location>
</feature>
<dbReference type="PROSITE" id="PS01081">
    <property type="entry name" value="HTH_TETR_1"/>
    <property type="match status" value="1"/>
</dbReference>
<dbReference type="SUPFAM" id="SSF48498">
    <property type="entry name" value="Tetracyclin repressor-like, C-terminal domain"/>
    <property type="match status" value="1"/>
</dbReference>
<accession>A0A1G8EW37</accession>
<evidence type="ECO:0000256" key="1">
    <source>
        <dbReference type="ARBA" id="ARBA00022491"/>
    </source>
</evidence>
<evidence type="ECO:0000256" key="3">
    <source>
        <dbReference type="ARBA" id="ARBA00023125"/>
    </source>
</evidence>
<reference evidence="8 9" key="1">
    <citation type="submission" date="2016-10" db="EMBL/GenBank/DDBJ databases">
        <authorList>
            <person name="de Groot N.N."/>
        </authorList>
    </citation>
    <scope>NUCLEOTIDE SEQUENCE [LARGE SCALE GENOMIC DNA]</scope>
    <source>
        <strain evidence="8 9">CGMCC 4.3143</strain>
    </source>
</reference>
<keyword evidence="4" id="KW-0804">Transcription</keyword>
<dbReference type="GO" id="GO:0003700">
    <property type="term" value="F:DNA-binding transcription factor activity"/>
    <property type="evidence" value="ECO:0007669"/>
    <property type="project" value="TreeGrafter"/>
</dbReference>
<dbReference type="OrthoDB" id="329481at2"/>
<evidence type="ECO:0000313" key="9">
    <source>
        <dbReference type="Proteomes" id="UP000198967"/>
    </source>
</evidence>
<dbReference type="PANTHER" id="PTHR30055">
    <property type="entry name" value="HTH-TYPE TRANSCRIPTIONAL REGULATOR RUTR"/>
    <property type="match status" value="1"/>
</dbReference>
<organism evidence="8 9">
    <name type="scientific">Pseudonocardia oroxyli</name>
    <dbReference type="NCBI Taxonomy" id="366584"/>
    <lineage>
        <taxon>Bacteria</taxon>
        <taxon>Bacillati</taxon>
        <taxon>Actinomycetota</taxon>
        <taxon>Actinomycetes</taxon>
        <taxon>Pseudonocardiales</taxon>
        <taxon>Pseudonocardiaceae</taxon>
        <taxon>Pseudonocardia</taxon>
    </lineage>
</organism>
<dbReference type="GO" id="GO:0046677">
    <property type="term" value="P:response to antibiotic"/>
    <property type="evidence" value="ECO:0007669"/>
    <property type="project" value="InterPro"/>
</dbReference>
<keyword evidence="2" id="KW-0805">Transcription regulation</keyword>
<dbReference type="GO" id="GO:0045892">
    <property type="term" value="P:negative regulation of DNA-templated transcription"/>
    <property type="evidence" value="ECO:0007669"/>
    <property type="project" value="InterPro"/>
</dbReference>
<evidence type="ECO:0000256" key="4">
    <source>
        <dbReference type="ARBA" id="ARBA00023163"/>
    </source>
</evidence>
<dbReference type="Pfam" id="PF02909">
    <property type="entry name" value="TetR_C_1"/>
    <property type="match status" value="1"/>
</dbReference>
<keyword evidence="1" id="KW-0678">Repressor</keyword>
<protein>
    <submittedName>
        <fullName evidence="8">Transcriptional regulator, TetR family</fullName>
    </submittedName>
</protein>